<gene>
    <name evidence="1" type="ORF">SAMN04487859_11825</name>
</gene>
<dbReference type="InterPro" id="IPR014710">
    <property type="entry name" value="RmlC-like_jellyroll"/>
</dbReference>
<dbReference type="STRING" id="1005928.SAMN04487859_11825"/>
<dbReference type="PANTHER" id="PTHR37943">
    <property type="entry name" value="PROTEIN VES"/>
    <property type="match status" value="1"/>
</dbReference>
<name>A0A1I5F2J0_9RHOB</name>
<dbReference type="Gene3D" id="2.60.120.10">
    <property type="entry name" value="Jelly Rolls"/>
    <property type="match status" value="1"/>
</dbReference>
<dbReference type="Pfam" id="PF05962">
    <property type="entry name" value="HutD"/>
    <property type="match status" value="1"/>
</dbReference>
<dbReference type="RefSeq" id="WP_092840857.1">
    <property type="nucleotide sequence ID" value="NZ_FOVP01000018.1"/>
</dbReference>
<sequence>MQILPLNALIDVPWKNGGGTTRNIAKGMRRDHVVWTISRADVAQDGAFSDFSGMMRVLTVVSGGAMTLDTTSTSLEANLWEPVRFEGALKVHSRLQDGPLTDLNLMFDPTLCEGDVITHRGPLDQIARRPMQGILAFHVLSGSPMINAARLSTGDTALITETDAALVLAQDDALLEISLRYLDQSDAIRLCMAER</sequence>
<dbReference type="OrthoDB" id="9800082at2"/>
<reference evidence="2" key="1">
    <citation type="submission" date="2016-10" db="EMBL/GenBank/DDBJ databases">
        <authorList>
            <person name="Varghese N."/>
            <person name="Submissions S."/>
        </authorList>
    </citation>
    <scope>NUCLEOTIDE SEQUENCE [LARGE SCALE GENOMIC DNA]</scope>
    <source>
        <strain evidence="2">DSM 28463</strain>
    </source>
</reference>
<organism evidence="1 2">
    <name type="scientific">Roseovarius lutimaris</name>
    <dbReference type="NCBI Taxonomy" id="1005928"/>
    <lineage>
        <taxon>Bacteria</taxon>
        <taxon>Pseudomonadati</taxon>
        <taxon>Pseudomonadota</taxon>
        <taxon>Alphaproteobacteria</taxon>
        <taxon>Rhodobacterales</taxon>
        <taxon>Roseobacteraceae</taxon>
        <taxon>Roseovarius</taxon>
    </lineage>
</organism>
<protein>
    <recommendedName>
        <fullName evidence="3">HutD protein</fullName>
    </recommendedName>
</protein>
<dbReference type="InterPro" id="IPR010282">
    <property type="entry name" value="Uncharacterised_HutD/Ves"/>
</dbReference>
<dbReference type="Proteomes" id="UP000198599">
    <property type="component" value="Unassembled WGS sequence"/>
</dbReference>
<proteinExistence type="predicted"/>
<evidence type="ECO:0000313" key="1">
    <source>
        <dbReference type="EMBL" id="SFO17955.1"/>
    </source>
</evidence>
<accession>A0A1I5F2J0</accession>
<dbReference type="SUPFAM" id="SSF51182">
    <property type="entry name" value="RmlC-like cupins"/>
    <property type="match status" value="1"/>
</dbReference>
<dbReference type="EMBL" id="FOVP01000018">
    <property type="protein sequence ID" value="SFO17955.1"/>
    <property type="molecule type" value="Genomic_DNA"/>
</dbReference>
<keyword evidence="2" id="KW-1185">Reference proteome</keyword>
<dbReference type="InterPro" id="IPR011051">
    <property type="entry name" value="RmlC_Cupin_sf"/>
</dbReference>
<dbReference type="PANTHER" id="PTHR37943:SF1">
    <property type="entry name" value="PROTEIN VES"/>
    <property type="match status" value="1"/>
</dbReference>
<dbReference type="AlphaFoldDB" id="A0A1I5F2J0"/>
<evidence type="ECO:0008006" key="3">
    <source>
        <dbReference type="Google" id="ProtNLM"/>
    </source>
</evidence>
<evidence type="ECO:0000313" key="2">
    <source>
        <dbReference type="Proteomes" id="UP000198599"/>
    </source>
</evidence>